<dbReference type="AlphaFoldDB" id="A0A484BEH7"/>
<comment type="caution">
    <text evidence="2">The sequence shown here is derived from an EMBL/GenBank/DDBJ whole genome shotgun (WGS) entry which is preliminary data.</text>
</comment>
<reference evidence="2 3" key="1">
    <citation type="journal article" date="2019" name="J. Hered.">
        <title>An Improved Genome Assembly for Drosophila navojoa, the Basal Species in the mojavensis Cluster.</title>
        <authorList>
            <person name="Vanderlinde T."/>
            <person name="Dupim E.G."/>
            <person name="Nazario-Yepiz N.O."/>
            <person name="Carvalho A.B."/>
        </authorList>
    </citation>
    <scope>NUCLEOTIDE SEQUENCE [LARGE SCALE GENOMIC DNA]</scope>
    <source>
        <strain evidence="2">Navoj_Jal97</strain>
        <tissue evidence="2">Whole organism</tissue>
    </source>
</reference>
<dbReference type="Pfam" id="PF15917">
    <property type="entry name" value="Piezo_TM25-28"/>
    <property type="match status" value="1"/>
</dbReference>
<evidence type="ECO:0000259" key="1">
    <source>
        <dbReference type="Pfam" id="PF15917"/>
    </source>
</evidence>
<feature type="domain" description="Piezo TM25-28" evidence="1">
    <location>
        <begin position="2"/>
        <end position="127"/>
    </location>
</feature>
<proteinExistence type="predicted"/>
<evidence type="ECO:0000313" key="3">
    <source>
        <dbReference type="Proteomes" id="UP000295192"/>
    </source>
</evidence>
<dbReference type="OrthoDB" id="303066at2759"/>
<keyword evidence="3" id="KW-1185">Reference proteome</keyword>
<dbReference type="STRING" id="7232.A0A484BEH7"/>
<accession>A0A484BEH7</accession>
<evidence type="ECO:0000313" key="2">
    <source>
        <dbReference type="EMBL" id="TDG46195.1"/>
    </source>
</evidence>
<protein>
    <recommendedName>
        <fullName evidence="1">Piezo TM25-28 domain-containing protein</fullName>
    </recommendedName>
</protein>
<dbReference type="InterPro" id="IPR031805">
    <property type="entry name" value="Piezo_TM25-28"/>
</dbReference>
<dbReference type="EMBL" id="LSRL02000063">
    <property type="protein sequence ID" value="TDG46195.1"/>
    <property type="molecule type" value="Genomic_DNA"/>
</dbReference>
<name>A0A484BEH7_DRONA</name>
<organism evidence="2 3">
    <name type="scientific">Drosophila navojoa</name>
    <name type="common">Fruit fly</name>
    <dbReference type="NCBI Taxonomy" id="7232"/>
    <lineage>
        <taxon>Eukaryota</taxon>
        <taxon>Metazoa</taxon>
        <taxon>Ecdysozoa</taxon>
        <taxon>Arthropoda</taxon>
        <taxon>Hexapoda</taxon>
        <taxon>Insecta</taxon>
        <taxon>Pterygota</taxon>
        <taxon>Neoptera</taxon>
        <taxon>Endopterygota</taxon>
        <taxon>Diptera</taxon>
        <taxon>Brachycera</taxon>
        <taxon>Muscomorpha</taxon>
        <taxon>Ephydroidea</taxon>
        <taxon>Drosophilidae</taxon>
        <taxon>Drosophila</taxon>
    </lineage>
</organism>
<gene>
    <name evidence="2" type="ORF">AWZ03_007403</name>
</gene>
<sequence>MDTQANTVLASRGAIIIENLHYKQIYDRREYEKNVLERVKVKMELIRASNRKSYKRGKTHAVTQHPEIHPREQFISKEQLASVNSIWSSQQKAQPTPTKVRDLRLHPHAVRTGDYYMFDEQNDIDDPVLYEEYDFLEKQDRRAREYLLSV</sequence>
<dbReference type="Proteomes" id="UP000295192">
    <property type="component" value="Unassembled WGS sequence"/>
</dbReference>